<keyword evidence="2" id="KW-1185">Reference proteome</keyword>
<evidence type="ECO:0000313" key="1">
    <source>
        <dbReference type="EMBL" id="MXO54308.1"/>
    </source>
</evidence>
<reference evidence="1 2" key="1">
    <citation type="submission" date="2019-12" db="EMBL/GenBank/DDBJ databases">
        <title>Genomic-based taxomic classification of the family Erythrobacteraceae.</title>
        <authorList>
            <person name="Xu L."/>
        </authorList>
    </citation>
    <scope>NUCLEOTIDE SEQUENCE [LARGE SCALE GENOMIC DNA]</scope>
    <source>
        <strain evidence="1 2">JCM 17468</strain>
    </source>
</reference>
<evidence type="ECO:0008006" key="3">
    <source>
        <dbReference type="Google" id="ProtNLM"/>
    </source>
</evidence>
<protein>
    <recommendedName>
        <fullName evidence="3">Glycosyltransferase</fullName>
    </recommendedName>
</protein>
<organism evidence="1 2">
    <name type="scientific">Qipengyuania pelagi</name>
    <dbReference type="NCBI Taxonomy" id="994320"/>
    <lineage>
        <taxon>Bacteria</taxon>
        <taxon>Pseudomonadati</taxon>
        <taxon>Pseudomonadota</taxon>
        <taxon>Alphaproteobacteria</taxon>
        <taxon>Sphingomonadales</taxon>
        <taxon>Erythrobacteraceae</taxon>
        <taxon>Qipengyuania</taxon>
    </lineage>
</organism>
<dbReference type="SUPFAM" id="SSF53756">
    <property type="entry name" value="UDP-Glycosyltransferase/glycogen phosphorylase"/>
    <property type="match status" value="1"/>
</dbReference>
<proteinExistence type="predicted"/>
<gene>
    <name evidence="1" type="ORF">GRI47_09870</name>
</gene>
<sequence>MHIGYLVHNLNDPAVERRCAMLERGGARVKLAGFCRDARLSDAIAQRRPFLLGRTQDSAMVQRILGTLRATAFHGDLAHYLGECDALVARNLEQLGVARAVVGDRPLVYECLDIHYTLVGHGPLAKLVRAVEARLLPRVDLLWTSSTAFVDNHFAHTALDCPIELVENKLLVDSVEDFPAIPQPDPHGRICIGWFGMLRCRKTLAVLTDLAAAMPDRLEVLIAGKPSPAEFTDFEGQVARADGVTYHGPYRYGDLPDLYGRCHFAWTIDWFEEGLNSSWLLPNRIYESHAHGSVPIALADIAVGRWLRRHDAGMVIADPDEIAARLASLTPQDIAAHQARVRAIPRRAVLADDRDCRDLVDTIKALVPA</sequence>
<dbReference type="RefSeq" id="WP_160661065.1">
    <property type="nucleotide sequence ID" value="NZ_BAABDV010000001.1"/>
</dbReference>
<accession>A0A844YBF0</accession>
<dbReference type="Gene3D" id="3.40.50.2000">
    <property type="entry name" value="Glycogen Phosphorylase B"/>
    <property type="match status" value="1"/>
</dbReference>
<dbReference type="OrthoDB" id="7973140at2"/>
<dbReference type="EMBL" id="WTYD01000001">
    <property type="protein sequence ID" value="MXO54308.1"/>
    <property type="molecule type" value="Genomic_DNA"/>
</dbReference>
<name>A0A844YBF0_9SPHN</name>
<dbReference type="AlphaFoldDB" id="A0A844YBF0"/>
<evidence type="ECO:0000313" key="2">
    <source>
        <dbReference type="Proteomes" id="UP000430272"/>
    </source>
</evidence>
<dbReference type="Proteomes" id="UP000430272">
    <property type="component" value="Unassembled WGS sequence"/>
</dbReference>
<comment type="caution">
    <text evidence="1">The sequence shown here is derived from an EMBL/GenBank/DDBJ whole genome shotgun (WGS) entry which is preliminary data.</text>
</comment>